<dbReference type="InterPro" id="IPR050216">
    <property type="entry name" value="LRR_domain-containing"/>
</dbReference>
<dbReference type="InterPro" id="IPR001611">
    <property type="entry name" value="Leu-rich_rpt"/>
</dbReference>
<dbReference type="Pfam" id="PF23598">
    <property type="entry name" value="LRR_14"/>
    <property type="match status" value="1"/>
</dbReference>
<dbReference type="Proteomes" id="UP001142055">
    <property type="component" value="Chromosome 1"/>
</dbReference>
<dbReference type="GO" id="GO:0005737">
    <property type="term" value="C:cytoplasm"/>
    <property type="evidence" value="ECO:0007669"/>
    <property type="project" value="TreeGrafter"/>
</dbReference>
<evidence type="ECO:0000256" key="1">
    <source>
        <dbReference type="ARBA" id="ARBA00022614"/>
    </source>
</evidence>
<evidence type="ECO:0000313" key="4">
    <source>
        <dbReference type="EMBL" id="KAJ6224844.1"/>
    </source>
</evidence>
<dbReference type="AlphaFoldDB" id="A0A9Q0RSH3"/>
<evidence type="ECO:0000256" key="2">
    <source>
        <dbReference type="ARBA" id="ARBA00022737"/>
    </source>
</evidence>
<sequence length="286" mass="33110">MTLTSSCLQPCNGSARMPLKGRIDETEEEINLSDRSIESFNKINYIFNFSNIKVLTLSHNKIKSIPYEIDKLYNLERLNLFNNYIPDLPNSICNLSKLRLLNVGMNNIHSLPQGMSRLTMLEVLDLTYNFLDENSFPVDFFTLENLKALYLSDNELEIVPTDIRSLKSLQIITLRDNNLISLPGEIGMLSRLRELLIQNNRLKMLAPELCNFDISSQRSTIRMEGNPLDPELADQLKLGVSHVLDFIRSDYYRARYVRHMMEMATITPPPKNEERKNRKLLRLKGK</sequence>
<dbReference type="InterPro" id="IPR003591">
    <property type="entry name" value="Leu-rich_rpt_typical-subtyp"/>
</dbReference>
<evidence type="ECO:0000313" key="5">
    <source>
        <dbReference type="Proteomes" id="UP001142055"/>
    </source>
</evidence>
<dbReference type="InterPro" id="IPR055414">
    <property type="entry name" value="LRR_R13L4/SHOC2-like"/>
</dbReference>
<feature type="domain" description="Disease resistance R13L4/SHOC-2-like LRR" evidence="3">
    <location>
        <begin position="33"/>
        <end position="150"/>
    </location>
</feature>
<keyword evidence="1" id="KW-0433">Leucine-rich repeat</keyword>
<protein>
    <recommendedName>
        <fullName evidence="3">Disease resistance R13L4/SHOC-2-like LRR domain-containing protein</fullName>
    </recommendedName>
</protein>
<proteinExistence type="predicted"/>
<dbReference type="EMBL" id="JAPWDV010000001">
    <property type="protein sequence ID" value="KAJ6224844.1"/>
    <property type="molecule type" value="Genomic_DNA"/>
</dbReference>
<comment type="caution">
    <text evidence="4">The sequence shown here is derived from an EMBL/GenBank/DDBJ whole genome shotgun (WGS) entry which is preliminary data.</text>
</comment>
<dbReference type="PROSITE" id="PS51450">
    <property type="entry name" value="LRR"/>
    <property type="match status" value="2"/>
</dbReference>
<name>A0A9Q0RSH3_BLOTA</name>
<dbReference type="Gene3D" id="3.80.10.10">
    <property type="entry name" value="Ribonuclease Inhibitor"/>
    <property type="match status" value="2"/>
</dbReference>
<accession>A0A9Q0RSH3</accession>
<organism evidence="4 5">
    <name type="scientific">Blomia tropicalis</name>
    <name type="common">Mite</name>
    <dbReference type="NCBI Taxonomy" id="40697"/>
    <lineage>
        <taxon>Eukaryota</taxon>
        <taxon>Metazoa</taxon>
        <taxon>Ecdysozoa</taxon>
        <taxon>Arthropoda</taxon>
        <taxon>Chelicerata</taxon>
        <taxon>Arachnida</taxon>
        <taxon>Acari</taxon>
        <taxon>Acariformes</taxon>
        <taxon>Sarcoptiformes</taxon>
        <taxon>Astigmata</taxon>
        <taxon>Glycyphagoidea</taxon>
        <taxon>Echimyopodidae</taxon>
        <taxon>Blomia</taxon>
    </lineage>
</organism>
<dbReference type="FunFam" id="3.80.10.10:FF:000034">
    <property type="entry name" value="Ras suppressor protein 1"/>
    <property type="match status" value="1"/>
</dbReference>
<keyword evidence="5" id="KW-1185">Reference proteome</keyword>
<dbReference type="PANTHER" id="PTHR48051">
    <property type="match status" value="1"/>
</dbReference>
<dbReference type="PANTHER" id="PTHR48051:SF1">
    <property type="entry name" value="RAS SUPPRESSOR PROTEIN 1"/>
    <property type="match status" value="1"/>
</dbReference>
<reference evidence="4" key="1">
    <citation type="submission" date="2022-12" db="EMBL/GenBank/DDBJ databases">
        <title>Genome assemblies of Blomia tropicalis.</title>
        <authorList>
            <person name="Cui Y."/>
        </authorList>
    </citation>
    <scope>NUCLEOTIDE SEQUENCE</scope>
    <source>
        <tissue evidence="4">Adult mites</tissue>
    </source>
</reference>
<evidence type="ECO:0000259" key="3">
    <source>
        <dbReference type="Pfam" id="PF23598"/>
    </source>
</evidence>
<dbReference type="SMART" id="SM00369">
    <property type="entry name" value="LRR_TYP"/>
    <property type="match status" value="6"/>
</dbReference>
<dbReference type="OrthoDB" id="676979at2759"/>
<dbReference type="OMA" id="RHMQGGR"/>
<dbReference type="InterPro" id="IPR032675">
    <property type="entry name" value="LRR_dom_sf"/>
</dbReference>
<keyword evidence="2" id="KW-0677">Repeat</keyword>
<dbReference type="SUPFAM" id="SSF52058">
    <property type="entry name" value="L domain-like"/>
    <property type="match status" value="1"/>
</dbReference>
<gene>
    <name evidence="4" type="ORF">RDWZM_003389</name>
</gene>